<dbReference type="GO" id="GO:1901605">
    <property type="term" value="P:alpha-amino acid metabolic process"/>
    <property type="evidence" value="ECO:0007669"/>
    <property type="project" value="TreeGrafter"/>
</dbReference>
<dbReference type="AlphaFoldDB" id="A0AAE0FC07"/>
<reference evidence="6 7" key="1">
    <citation type="journal article" date="2015" name="Genome Biol. Evol.">
        <title>Comparative Genomics of a Bacterivorous Green Alga Reveals Evolutionary Causalities and Consequences of Phago-Mixotrophic Mode of Nutrition.</title>
        <authorList>
            <person name="Burns J.A."/>
            <person name="Paasch A."/>
            <person name="Narechania A."/>
            <person name="Kim E."/>
        </authorList>
    </citation>
    <scope>NUCLEOTIDE SEQUENCE [LARGE SCALE GENOMIC DNA]</scope>
    <source>
        <strain evidence="6 7">PLY_AMNH</strain>
    </source>
</reference>
<dbReference type="GO" id="GO:0008483">
    <property type="term" value="F:transaminase activity"/>
    <property type="evidence" value="ECO:0007669"/>
    <property type="project" value="UniProtKB-KW"/>
</dbReference>
<keyword evidence="2" id="KW-0032">Aminotransferase</keyword>
<keyword evidence="4" id="KW-0663">Pyridoxal phosphate</keyword>
<feature type="domain" description="Aminotransferase class I/classII large" evidence="5">
    <location>
        <begin position="74"/>
        <end position="450"/>
    </location>
</feature>
<dbReference type="EMBL" id="LGRX02021441">
    <property type="protein sequence ID" value="KAK3256663.1"/>
    <property type="molecule type" value="Genomic_DNA"/>
</dbReference>
<name>A0AAE0FC07_9CHLO</name>
<keyword evidence="7" id="KW-1185">Reference proteome</keyword>
<dbReference type="Gene3D" id="3.40.640.10">
    <property type="entry name" value="Type I PLP-dependent aspartate aminotransferase-like (Major domain)"/>
    <property type="match status" value="1"/>
</dbReference>
<evidence type="ECO:0000313" key="7">
    <source>
        <dbReference type="Proteomes" id="UP001190700"/>
    </source>
</evidence>
<comment type="caution">
    <text evidence="6">The sequence shown here is derived from an EMBL/GenBank/DDBJ whole genome shotgun (WGS) entry which is preliminary data.</text>
</comment>
<evidence type="ECO:0000313" key="6">
    <source>
        <dbReference type="EMBL" id="KAK3256663.1"/>
    </source>
</evidence>
<dbReference type="Pfam" id="PF00155">
    <property type="entry name" value="Aminotran_1_2"/>
    <property type="match status" value="1"/>
</dbReference>
<dbReference type="InterPro" id="IPR004839">
    <property type="entry name" value="Aminotransferase_I/II_large"/>
</dbReference>
<evidence type="ECO:0000256" key="4">
    <source>
        <dbReference type="ARBA" id="ARBA00022898"/>
    </source>
</evidence>
<dbReference type="InterPro" id="IPR050859">
    <property type="entry name" value="Class-I_PLP-dep_aminotransf"/>
</dbReference>
<dbReference type="GO" id="GO:0030170">
    <property type="term" value="F:pyridoxal phosphate binding"/>
    <property type="evidence" value="ECO:0007669"/>
    <property type="project" value="InterPro"/>
</dbReference>
<dbReference type="InterPro" id="IPR015424">
    <property type="entry name" value="PyrdxlP-dep_Trfase"/>
</dbReference>
<dbReference type="CDD" id="cd00609">
    <property type="entry name" value="AAT_like"/>
    <property type="match status" value="1"/>
</dbReference>
<keyword evidence="3" id="KW-0808">Transferase</keyword>
<evidence type="ECO:0000256" key="3">
    <source>
        <dbReference type="ARBA" id="ARBA00022679"/>
    </source>
</evidence>
<dbReference type="Proteomes" id="UP001190700">
    <property type="component" value="Unassembled WGS sequence"/>
</dbReference>
<protein>
    <recommendedName>
        <fullName evidence="5">Aminotransferase class I/classII large domain-containing protein</fullName>
    </recommendedName>
</protein>
<evidence type="ECO:0000259" key="5">
    <source>
        <dbReference type="Pfam" id="PF00155"/>
    </source>
</evidence>
<dbReference type="InterPro" id="IPR015421">
    <property type="entry name" value="PyrdxlP-dep_Trfase_major"/>
</dbReference>
<proteinExistence type="predicted"/>
<dbReference type="PANTHER" id="PTHR42790:SF19">
    <property type="entry name" value="KYNURENINE_ALPHA-AMINOADIPATE AMINOTRANSFERASE, MITOCHONDRIAL"/>
    <property type="match status" value="1"/>
</dbReference>
<sequence length="467" mass="50771">MRGINVAVACVCAASVAIYTARRRLKARQACIPVEIPRVGDSFAKKFSRLAHGRGGNQLKKLIGPFVTVPGVVHLAQGAPPSSVFPIAEVRLKLQSGDEVVVDDPGQIAAAQQYSVSGHPRLRAWCREWSAKTYAPPMADQDWDVTLTTGNTDSIDKLGSLLLDEGDVLLVEEYTYSTTLDGLAPYKPKMVPVEVDRDGLVPEALERACAGLVAAGTPPKALYIVPVGSNPLGTVLAPGRYAAIYAIAQRYDFIVWEDDPYIFLSYDSETGDHPLPATTFASLDTDGRVARLDSFAKFLGPGFRCAWITAPRTLIEKLDIASGTTTQNGSTFVHVTLHHLLTQWGDAGLRLHLQSLRQEYQRRRGVLLAAMDEHLTGLAKWTVPRAGMFVWVTLLRGSDDSADLMPDLLHHKVLIVPGKFFSPCGAGTPSARISFSSATDDQMQEGIRRLGKLLKDLPPSYVLMRGG</sequence>
<dbReference type="PANTHER" id="PTHR42790">
    <property type="entry name" value="AMINOTRANSFERASE"/>
    <property type="match status" value="1"/>
</dbReference>
<organism evidence="6 7">
    <name type="scientific">Cymbomonas tetramitiformis</name>
    <dbReference type="NCBI Taxonomy" id="36881"/>
    <lineage>
        <taxon>Eukaryota</taxon>
        <taxon>Viridiplantae</taxon>
        <taxon>Chlorophyta</taxon>
        <taxon>Pyramimonadophyceae</taxon>
        <taxon>Pyramimonadales</taxon>
        <taxon>Pyramimonadaceae</taxon>
        <taxon>Cymbomonas</taxon>
    </lineage>
</organism>
<evidence type="ECO:0000256" key="2">
    <source>
        <dbReference type="ARBA" id="ARBA00022576"/>
    </source>
</evidence>
<comment type="cofactor">
    <cofactor evidence="1">
        <name>pyridoxal 5'-phosphate</name>
        <dbReference type="ChEBI" id="CHEBI:597326"/>
    </cofactor>
</comment>
<gene>
    <name evidence="6" type="ORF">CYMTET_34208</name>
</gene>
<accession>A0AAE0FC07</accession>
<dbReference type="SUPFAM" id="SSF53383">
    <property type="entry name" value="PLP-dependent transferases"/>
    <property type="match status" value="1"/>
</dbReference>
<evidence type="ECO:0000256" key="1">
    <source>
        <dbReference type="ARBA" id="ARBA00001933"/>
    </source>
</evidence>